<dbReference type="Pfam" id="PF10604">
    <property type="entry name" value="Polyketide_cyc2"/>
    <property type="match status" value="1"/>
</dbReference>
<name>A0ABT1IV09_9ACTN</name>
<dbReference type="InterPro" id="IPR019587">
    <property type="entry name" value="Polyketide_cyclase/dehydratase"/>
</dbReference>
<proteinExistence type="predicted"/>
<comment type="caution">
    <text evidence="1">The sequence shown here is derived from an EMBL/GenBank/DDBJ whole genome shotgun (WGS) entry which is preliminary data.</text>
</comment>
<reference evidence="1 2" key="1">
    <citation type="submission" date="2022-06" db="EMBL/GenBank/DDBJ databases">
        <title>Sequencing the genomes of 1000 actinobacteria strains.</title>
        <authorList>
            <person name="Klenk H.-P."/>
        </authorList>
    </citation>
    <scope>NUCLEOTIDE SEQUENCE [LARGE SCALE GENOMIC DNA]</scope>
    <source>
        <strain evidence="1 2">DSM 41656</strain>
    </source>
</reference>
<dbReference type="EMBL" id="JAMZDX010000002">
    <property type="protein sequence ID" value="MCP2308914.1"/>
    <property type="molecule type" value="Genomic_DNA"/>
</dbReference>
<dbReference type="Proteomes" id="UP001206483">
    <property type="component" value="Unassembled WGS sequence"/>
</dbReference>
<evidence type="ECO:0000313" key="1">
    <source>
        <dbReference type="EMBL" id="MCP2308914.1"/>
    </source>
</evidence>
<keyword evidence="2" id="KW-1185">Reference proteome</keyword>
<dbReference type="Gene3D" id="3.30.530.20">
    <property type="match status" value="1"/>
</dbReference>
<dbReference type="RefSeq" id="WP_253795817.1">
    <property type="nucleotide sequence ID" value="NZ_BAAAUB010000061.1"/>
</dbReference>
<protein>
    <recommendedName>
        <fullName evidence="3">Polyketide cyclase/dehydrase/lipid transport protein</fullName>
    </recommendedName>
</protein>
<organism evidence="1 2">
    <name type="scientific">Kitasatospora paracochleata</name>
    <dbReference type="NCBI Taxonomy" id="58354"/>
    <lineage>
        <taxon>Bacteria</taxon>
        <taxon>Bacillati</taxon>
        <taxon>Actinomycetota</taxon>
        <taxon>Actinomycetes</taxon>
        <taxon>Kitasatosporales</taxon>
        <taxon>Streptomycetaceae</taxon>
        <taxon>Kitasatospora</taxon>
    </lineage>
</organism>
<evidence type="ECO:0000313" key="2">
    <source>
        <dbReference type="Proteomes" id="UP001206483"/>
    </source>
</evidence>
<dbReference type="SUPFAM" id="SSF55961">
    <property type="entry name" value="Bet v1-like"/>
    <property type="match status" value="1"/>
</dbReference>
<dbReference type="InterPro" id="IPR023393">
    <property type="entry name" value="START-like_dom_sf"/>
</dbReference>
<accession>A0ABT1IV09</accession>
<sequence length="161" mass="17469">MTEQTAPASWPVADFDPVRRLAVLAATVPGAALHQAVVDAPFDRVWAVAADLEGALPHWLPDIRTVRPSADGTEALVVGHSRLRARFDIELRPGWCLMQSRFVLGGMAAHPEDDGTTRFAFLGAFRFPAIGLLATVLRPATAPLGERSLRRFEALVREAHG</sequence>
<evidence type="ECO:0008006" key="3">
    <source>
        <dbReference type="Google" id="ProtNLM"/>
    </source>
</evidence>
<gene>
    <name evidence="1" type="ORF">FHR36_002038</name>
</gene>